<gene>
    <name evidence="3" type="ORF">JHT90_14450</name>
</gene>
<name>A0A974RWV1_9GAMM</name>
<reference evidence="3 4" key="1">
    <citation type="submission" date="2021-01" db="EMBL/GenBank/DDBJ databases">
        <title>Entomomonas sp. F2A isolated from a house cricket (Acheta domesticus).</title>
        <authorList>
            <person name="Spergser J."/>
            <person name="Busse H.-J."/>
        </authorList>
    </citation>
    <scope>NUCLEOTIDE SEQUENCE [LARGE SCALE GENOMIC DNA]</scope>
    <source>
        <strain evidence="3 4">F2A</strain>
    </source>
</reference>
<evidence type="ECO:0000256" key="2">
    <source>
        <dbReference type="SAM" id="SignalP"/>
    </source>
</evidence>
<protein>
    <submittedName>
        <fullName evidence="3">DUF2388 domain-containing protein</fullName>
    </submittedName>
</protein>
<evidence type="ECO:0000313" key="3">
    <source>
        <dbReference type="EMBL" id="QQP85550.1"/>
    </source>
</evidence>
<evidence type="ECO:0000313" key="4">
    <source>
        <dbReference type="Proteomes" id="UP000595278"/>
    </source>
</evidence>
<dbReference type="InterPro" id="IPR012661">
    <property type="entry name" value="CHP02448"/>
</dbReference>
<dbReference type="PANTHER" id="PTHR34629">
    <property type="entry name" value="PROLINE-RICH EXTENSIN-LIKE PROTEIN EPR1"/>
    <property type="match status" value="1"/>
</dbReference>
<feature type="compositionally biased region" description="Low complexity" evidence="1">
    <location>
        <begin position="86"/>
        <end position="99"/>
    </location>
</feature>
<accession>A0A974RWV1</accession>
<organism evidence="3 4">
    <name type="scientific">Entomomonas asaccharolytica</name>
    <dbReference type="NCBI Taxonomy" id="2785331"/>
    <lineage>
        <taxon>Bacteria</taxon>
        <taxon>Pseudomonadati</taxon>
        <taxon>Pseudomonadota</taxon>
        <taxon>Gammaproteobacteria</taxon>
        <taxon>Pseudomonadales</taxon>
        <taxon>Pseudomonadaceae</taxon>
        <taxon>Entomomonas</taxon>
    </lineage>
</organism>
<dbReference type="PANTHER" id="PTHR34629:SF1">
    <property type="entry name" value="PROLINE-RICH EXTENSIN-LIKE PROTEIN EPR1"/>
    <property type="match status" value="1"/>
</dbReference>
<feature type="compositionally biased region" description="Low complexity" evidence="1">
    <location>
        <begin position="160"/>
        <end position="177"/>
    </location>
</feature>
<feature type="compositionally biased region" description="Low complexity" evidence="1">
    <location>
        <begin position="41"/>
        <end position="55"/>
    </location>
</feature>
<dbReference type="InterPro" id="IPR051308">
    <property type="entry name" value="Proline-rich_CW_protein"/>
</dbReference>
<dbReference type="KEGG" id="eaz:JHT90_14450"/>
<dbReference type="EMBL" id="CP067393">
    <property type="protein sequence ID" value="QQP85550.1"/>
    <property type="molecule type" value="Genomic_DNA"/>
</dbReference>
<evidence type="ECO:0000256" key="1">
    <source>
        <dbReference type="SAM" id="MobiDB-lite"/>
    </source>
</evidence>
<keyword evidence="2" id="KW-0732">Signal</keyword>
<proteinExistence type="predicted"/>
<feature type="compositionally biased region" description="Polar residues" evidence="1">
    <location>
        <begin position="28"/>
        <end position="39"/>
    </location>
</feature>
<dbReference type="Proteomes" id="UP000595278">
    <property type="component" value="Chromosome"/>
</dbReference>
<dbReference type="RefSeq" id="WP_201092304.1">
    <property type="nucleotide sequence ID" value="NZ_CP067393.1"/>
</dbReference>
<keyword evidence="4" id="KW-1185">Reference proteome</keyword>
<feature type="signal peptide" evidence="2">
    <location>
        <begin position="1"/>
        <end position="23"/>
    </location>
</feature>
<feature type="chain" id="PRO_5038090073" evidence="2">
    <location>
        <begin position="24"/>
        <end position="301"/>
    </location>
</feature>
<dbReference type="Pfam" id="PF09498">
    <property type="entry name" value="DUF2388"/>
    <property type="match status" value="1"/>
</dbReference>
<sequence length="301" mass="33330">MKTKTQLISILILLLSYPCFVMARETANKTSSHNKSSAIKPSGNNRNPPSNNRPPVSKPESNKPPTNNQRPQAPKPEANKPPTSNSRPPISKPESSKPPTNNNRPEGSKPPTNNSRPPISKPEGNKPPTHNSRPPISKPGGNKPPTNNHRPPISKPEGNKPPLNNSKPPKPQQNNSTTINEYYDYDIENNYYGYYDNPSTATRSNKKTDKNELDPGTALLIGTSSFPTLTTMTLYKVFTEQGENSKQVALLRAQQDAMLFIASDGEHKGVYLENILSQLREQQQFKTHTELELAQAILVLE</sequence>
<dbReference type="AlphaFoldDB" id="A0A974RWV1"/>
<feature type="compositionally biased region" description="Polar residues" evidence="1">
    <location>
        <begin position="100"/>
        <end position="117"/>
    </location>
</feature>
<feature type="region of interest" description="Disordered" evidence="1">
    <location>
        <begin position="28"/>
        <end position="177"/>
    </location>
</feature>